<protein>
    <submittedName>
        <fullName evidence="2">Uncharacterized protein</fullName>
    </submittedName>
</protein>
<dbReference type="AlphaFoldDB" id="A0AAD8PWF4"/>
<feature type="region of interest" description="Disordered" evidence="1">
    <location>
        <begin position="103"/>
        <end position="163"/>
    </location>
</feature>
<evidence type="ECO:0000256" key="1">
    <source>
        <dbReference type="SAM" id="MobiDB-lite"/>
    </source>
</evidence>
<dbReference type="RefSeq" id="XP_060412517.1">
    <property type="nucleotide sequence ID" value="XM_060560172.1"/>
</dbReference>
<keyword evidence="3" id="KW-1185">Reference proteome</keyword>
<dbReference type="EMBL" id="JAHLJV010000044">
    <property type="protein sequence ID" value="KAK1585493.1"/>
    <property type="molecule type" value="Genomic_DNA"/>
</dbReference>
<gene>
    <name evidence="2" type="ORF">LY79DRAFT_581101</name>
</gene>
<accession>A0AAD8PWF4</accession>
<evidence type="ECO:0000313" key="2">
    <source>
        <dbReference type="EMBL" id="KAK1585493.1"/>
    </source>
</evidence>
<feature type="region of interest" description="Disordered" evidence="1">
    <location>
        <begin position="205"/>
        <end position="231"/>
    </location>
</feature>
<sequence>MDLRHNVIKVTPTFHSVKSVPWSANFITRTPSFGIVYCPTLCRTGACPHTKVRLFGKLGIQVDGKVKCGAQMACGRCVRAGVVCILGYTEPRGATTFGSSIIDGRPRRHARSQSFRSPEDTAVTPDLEREWTSTPSWHMEDERGQMSPLESSPNAETSVARSNEDDGLSLSVFYNHSLSYHLDTHDSNTFDGLFPAESSPLFLHQSHSPVGAPEERCRSQNSHVSDVSERRQRDELDVRLLRLNLRLCEQLSRQQPDRTLETQPGTRTNGWGPAASRAFGDALAIAEEYISTLRDLGGLGLSSPSSPCSFGSGSKATHCVGARIPDDSPCILNIESCYIRLVELFNVCLVNLRDMASRETCNPGTPRPDRVPLISLSNSSFAVLPEVRLDGFVIRQAGLRTKILCQAIRHQFESIEILLGLPIELRVSGRDGMGSCGCLTDGWATTYSVAGVGGDGRLWKYREAVCLLREHIDLAEKGYSASASGI</sequence>
<feature type="region of interest" description="Disordered" evidence="1">
    <location>
        <begin position="254"/>
        <end position="273"/>
    </location>
</feature>
<comment type="caution">
    <text evidence="2">The sequence shown here is derived from an EMBL/GenBank/DDBJ whole genome shotgun (WGS) entry which is preliminary data.</text>
</comment>
<reference evidence="2" key="1">
    <citation type="submission" date="2021-06" db="EMBL/GenBank/DDBJ databases">
        <title>Comparative genomics, transcriptomics and evolutionary studies reveal genomic signatures of adaptation to plant cell wall in hemibiotrophic fungi.</title>
        <authorList>
            <consortium name="DOE Joint Genome Institute"/>
            <person name="Baroncelli R."/>
            <person name="Diaz J.F."/>
            <person name="Benocci T."/>
            <person name="Peng M."/>
            <person name="Battaglia E."/>
            <person name="Haridas S."/>
            <person name="Andreopoulos W."/>
            <person name="Labutti K."/>
            <person name="Pangilinan J."/>
            <person name="Floch G.L."/>
            <person name="Makela M.R."/>
            <person name="Henrissat B."/>
            <person name="Grigoriev I.V."/>
            <person name="Crouch J.A."/>
            <person name="De Vries R.P."/>
            <person name="Sukno S.A."/>
            <person name="Thon M.R."/>
        </authorList>
    </citation>
    <scope>NUCLEOTIDE SEQUENCE</scope>
    <source>
        <strain evidence="2">CBS 125086</strain>
    </source>
</reference>
<feature type="compositionally biased region" description="Polar residues" evidence="1">
    <location>
        <begin position="148"/>
        <end position="161"/>
    </location>
</feature>
<dbReference type="GeneID" id="85444412"/>
<evidence type="ECO:0000313" key="3">
    <source>
        <dbReference type="Proteomes" id="UP001230504"/>
    </source>
</evidence>
<organism evidence="2 3">
    <name type="scientific">Colletotrichum navitas</name>
    <dbReference type="NCBI Taxonomy" id="681940"/>
    <lineage>
        <taxon>Eukaryota</taxon>
        <taxon>Fungi</taxon>
        <taxon>Dikarya</taxon>
        <taxon>Ascomycota</taxon>
        <taxon>Pezizomycotina</taxon>
        <taxon>Sordariomycetes</taxon>
        <taxon>Hypocreomycetidae</taxon>
        <taxon>Glomerellales</taxon>
        <taxon>Glomerellaceae</taxon>
        <taxon>Colletotrichum</taxon>
        <taxon>Colletotrichum graminicola species complex</taxon>
    </lineage>
</organism>
<dbReference type="Proteomes" id="UP001230504">
    <property type="component" value="Unassembled WGS sequence"/>
</dbReference>
<proteinExistence type="predicted"/>
<name>A0AAD8PWF4_9PEZI</name>